<dbReference type="WBParaSite" id="nRc.2.0.1.t02089-RA">
    <property type="protein sequence ID" value="nRc.2.0.1.t02089-RA"/>
    <property type="gene ID" value="nRc.2.0.1.g02089"/>
</dbReference>
<protein>
    <submittedName>
        <fullName evidence="3">Uncharacterized protein</fullName>
    </submittedName>
</protein>
<evidence type="ECO:0000256" key="1">
    <source>
        <dbReference type="SAM" id="MobiDB-lite"/>
    </source>
</evidence>
<dbReference type="AlphaFoldDB" id="A0A915HK99"/>
<keyword evidence="2" id="KW-1185">Reference proteome</keyword>
<proteinExistence type="predicted"/>
<evidence type="ECO:0000313" key="2">
    <source>
        <dbReference type="Proteomes" id="UP000887565"/>
    </source>
</evidence>
<reference evidence="3" key="1">
    <citation type="submission" date="2022-11" db="UniProtKB">
        <authorList>
            <consortium name="WormBaseParasite"/>
        </authorList>
    </citation>
    <scope>IDENTIFICATION</scope>
</reference>
<name>A0A915HK99_ROMCU</name>
<organism evidence="2 3">
    <name type="scientific">Romanomermis culicivorax</name>
    <name type="common">Nematode worm</name>
    <dbReference type="NCBI Taxonomy" id="13658"/>
    <lineage>
        <taxon>Eukaryota</taxon>
        <taxon>Metazoa</taxon>
        <taxon>Ecdysozoa</taxon>
        <taxon>Nematoda</taxon>
        <taxon>Enoplea</taxon>
        <taxon>Dorylaimia</taxon>
        <taxon>Mermithida</taxon>
        <taxon>Mermithoidea</taxon>
        <taxon>Mermithidae</taxon>
        <taxon>Romanomermis</taxon>
    </lineage>
</organism>
<dbReference type="Proteomes" id="UP000887565">
    <property type="component" value="Unplaced"/>
</dbReference>
<feature type="region of interest" description="Disordered" evidence="1">
    <location>
        <begin position="1"/>
        <end position="21"/>
    </location>
</feature>
<accession>A0A915HK99</accession>
<sequence>MAPSSPRVPTTDDERTLPDSATFDNKVKQHFGQVLSDTDGVTNHVKGFLERGIRFILAFFGGTERNAIDTP</sequence>
<evidence type="ECO:0000313" key="3">
    <source>
        <dbReference type="WBParaSite" id="nRc.2.0.1.t02089-RA"/>
    </source>
</evidence>